<dbReference type="EMBL" id="BQNB010008867">
    <property type="protein sequence ID" value="GJS55415.1"/>
    <property type="molecule type" value="Genomic_DNA"/>
</dbReference>
<comment type="caution">
    <text evidence="1">The sequence shown here is derived from an EMBL/GenBank/DDBJ whole genome shotgun (WGS) entry which is preliminary data.</text>
</comment>
<name>A0ABQ4WRB0_9ASTR</name>
<reference evidence="1" key="1">
    <citation type="journal article" date="2022" name="Int. J. Mol. Sci.">
        <title>Draft Genome of Tanacetum Coccineum: Genomic Comparison of Closely Related Tanacetum-Family Plants.</title>
        <authorList>
            <person name="Yamashiro T."/>
            <person name="Shiraishi A."/>
            <person name="Nakayama K."/>
            <person name="Satake H."/>
        </authorList>
    </citation>
    <scope>NUCLEOTIDE SEQUENCE</scope>
</reference>
<dbReference type="PANTHER" id="PTHR11439">
    <property type="entry name" value="GAG-POL-RELATED RETROTRANSPOSON"/>
    <property type="match status" value="1"/>
</dbReference>
<evidence type="ECO:0000313" key="2">
    <source>
        <dbReference type="Proteomes" id="UP001151760"/>
    </source>
</evidence>
<organism evidence="1 2">
    <name type="scientific">Tanacetum coccineum</name>
    <dbReference type="NCBI Taxonomy" id="301880"/>
    <lineage>
        <taxon>Eukaryota</taxon>
        <taxon>Viridiplantae</taxon>
        <taxon>Streptophyta</taxon>
        <taxon>Embryophyta</taxon>
        <taxon>Tracheophyta</taxon>
        <taxon>Spermatophyta</taxon>
        <taxon>Magnoliopsida</taxon>
        <taxon>eudicotyledons</taxon>
        <taxon>Gunneridae</taxon>
        <taxon>Pentapetalae</taxon>
        <taxon>asterids</taxon>
        <taxon>campanulids</taxon>
        <taxon>Asterales</taxon>
        <taxon>Asteraceae</taxon>
        <taxon>Asteroideae</taxon>
        <taxon>Anthemideae</taxon>
        <taxon>Anthemidinae</taxon>
        <taxon>Tanacetum</taxon>
    </lineage>
</organism>
<proteinExistence type="predicted"/>
<keyword evidence="2" id="KW-1185">Reference proteome</keyword>
<sequence>MQRGTDYCPPMLVESGLLILEDFVYTGHFDENPNGKLIWKSIQNGLHSPYDHCPPTTDSAADIQQRKEDLFDEYERFRAIGNESIHDYFIYIISNGYEPHAKKTLKKQEQSTSIVDPLAYRKAPGNVGNTGVEAKVIVTTAEEKDIVAIALVIRTREKMDSQVLSISTTQSANWVKNNPLVSPKEKQGSTDCSMVSGFLGGMSKDIFMTGARARLIYFVEKVHWYVRFRQREDAAFIGYGDFKWVTTILSSSICEDSSTYLFSVRKFCDGGLEVAFRQHSCHIRNYDMVDLLKGSRTTNLYSIHMNDMIVSFTSLVALQKPLQRIRGLPMLKYNKDHLCPSCQLGKSKKASHPLKTENTNTEVLHTLHMDLCGPMRTESINGKKHSSDGLRVSEFLLKRALPVLHNRTAVVERRNRKTLMEAARTTASSLRRRKKADIGIFVGYAPPRKAYESTTKERARFGNVHVAFDDELSEGIDVDDLFQWFDDDEVIPIPPVVSITPVNVPAAPAPENAHGSPSTTVNLRRRFLRIQLETERCGCFFNVFLNPVETKNLLRQKDVELMCWMRLAGKEIMKYHLLPMDVKTLPYGEQNEVVYESQPEDLYVPGDPSHVYRLKKSSYGLKQAPHDIIFALPTPKPANYLPFEMKLNFQDVDEGSMGILVRITSFSKIPEGIFYSTNQYAQEILKKVWILTHEHPLTLHWRSMSVPTLMKIDKGGKLIDPTRFRVLWLGSLMYLSASRPDIVFAVYADYAGCHDTRRSTSGSAQFLGHRLVSWSSKKQKSTAISTTEAEYIALSGCLVLQISSGCVLNSRTMDLR</sequence>
<dbReference type="Proteomes" id="UP001151760">
    <property type="component" value="Unassembled WGS sequence"/>
</dbReference>
<evidence type="ECO:0000313" key="1">
    <source>
        <dbReference type="EMBL" id="GJS55415.1"/>
    </source>
</evidence>
<accession>A0ABQ4WRB0</accession>
<gene>
    <name evidence="1" type="ORF">Tco_0628777</name>
</gene>
<protein>
    <submittedName>
        <fullName evidence="1">Integrase, catalytic region, zinc finger, CCHC-type containing protein</fullName>
    </submittedName>
</protein>
<reference evidence="1" key="2">
    <citation type="submission" date="2022-01" db="EMBL/GenBank/DDBJ databases">
        <authorList>
            <person name="Yamashiro T."/>
            <person name="Shiraishi A."/>
            <person name="Satake H."/>
            <person name="Nakayama K."/>
        </authorList>
    </citation>
    <scope>NUCLEOTIDE SEQUENCE</scope>
</reference>
<dbReference type="PANTHER" id="PTHR11439:SF509">
    <property type="entry name" value="RNA-DIRECTED DNA POLYMERASE"/>
    <property type="match status" value="1"/>
</dbReference>
<dbReference type="CDD" id="cd09272">
    <property type="entry name" value="RNase_HI_RT_Ty1"/>
    <property type="match status" value="1"/>
</dbReference>